<proteinExistence type="predicted"/>
<dbReference type="Gene3D" id="1.10.8.430">
    <property type="entry name" value="Helical domain of apoptotic protease-activating factors"/>
    <property type="match status" value="1"/>
</dbReference>
<evidence type="ECO:0000259" key="4">
    <source>
        <dbReference type="Pfam" id="PF23559"/>
    </source>
</evidence>
<dbReference type="InterPro" id="IPR058922">
    <property type="entry name" value="WHD_DRP"/>
</dbReference>
<feature type="domain" description="NB-ARC" evidence="3">
    <location>
        <begin position="4"/>
        <end position="162"/>
    </location>
</feature>
<dbReference type="Proteomes" id="UP000283530">
    <property type="component" value="Unassembled WGS sequence"/>
</dbReference>
<evidence type="ECO:0000259" key="3">
    <source>
        <dbReference type="Pfam" id="PF00931"/>
    </source>
</evidence>
<dbReference type="FunFam" id="1.10.10.10:FF:000322">
    <property type="entry name" value="Probable disease resistance protein At1g63360"/>
    <property type="match status" value="1"/>
</dbReference>
<dbReference type="SUPFAM" id="SSF52540">
    <property type="entry name" value="P-loop containing nucleoside triphosphate hydrolases"/>
    <property type="match status" value="1"/>
</dbReference>
<dbReference type="AlphaFoldDB" id="A0A3S3MI93"/>
<protein>
    <submittedName>
        <fullName evidence="5">Putative disease resistance protein</fullName>
    </submittedName>
</protein>
<organism evidence="5 6">
    <name type="scientific">Cinnamomum micranthum f. kanehirae</name>
    <dbReference type="NCBI Taxonomy" id="337451"/>
    <lineage>
        <taxon>Eukaryota</taxon>
        <taxon>Viridiplantae</taxon>
        <taxon>Streptophyta</taxon>
        <taxon>Embryophyta</taxon>
        <taxon>Tracheophyta</taxon>
        <taxon>Spermatophyta</taxon>
        <taxon>Magnoliopsida</taxon>
        <taxon>Magnoliidae</taxon>
        <taxon>Laurales</taxon>
        <taxon>Lauraceae</taxon>
        <taxon>Cinnamomum</taxon>
    </lineage>
</organism>
<keyword evidence="2" id="KW-0611">Plant defense</keyword>
<name>A0A3S3MI93_9MAGN</name>
<dbReference type="Gene3D" id="3.40.50.300">
    <property type="entry name" value="P-loop containing nucleotide triphosphate hydrolases"/>
    <property type="match status" value="1"/>
</dbReference>
<dbReference type="Pfam" id="PF23559">
    <property type="entry name" value="WHD_DRP"/>
    <property type="match status" value="1"/>
</dbReference>
<dbReference type="EMBL" id="QPKB01000002">
    <property type="protein sequence ID" value="RWR76935.1"/>
    <property type="molecule type" value="Genomic_DNA"/>
</dbReference>
<evidence type="ECO:0000256" key="1">
    <source>
        <dbReference type="ARBA" id="ARBA00022737"/>
    </source>
</evidence>
<accession>A0A3S3MI93</accession>
<dbReference type="InterPro" id="IPR044974">
    <property type="entry name" value="Disease_R_plants"/>
</dbReference>
<dbReference type="InterPro" id="IPR036388">
    <property type="entry name" value="WH-like_DNA-bd_sf"/>
</dbReference>
<feature type="domain" description="Disease resistance protein winged helix" evidence="4">
    <location>
        <begin position="247"/>
        <end position="291"/>
    </location>
</feature>
<dbReference type="Pfam" id="PF00931">
    <property type="entry name" value="NB-ARC"/>
    <property type="match status" value="1"/>
</dbReference>
<dbReference type="OrthoDB" id="1935686at2759"/>
<dbReference type="InterPro" id="IPR042197">
    <property type="entry name" value="Apaf_helical"/>
</dbReference>
<keyword evidence="1" id="KW-0677">Repeat</keyword>
<sequence>MITLKKQLINEEARCCVISVVGMGGNTTLTKKVYHDVKENFDCHAFIYLSQQYGIRDVLIRIIECVMSLERDEMEKSSEYLTERLRDHMSEEISVIDDIRTKEAWDELKLILPDGLNKSRVMLTTCNKEVALHADLLGKPHYICLLNEDESLELFHKKIFSKGVICPLELMETGKKILAKCCGLPLAIVVLGGLLSRRDKTFSAWSKDLDSVTWHLAEDSNRCMEILALSYYDLPHYLKPCFLYLGLFSGDYEIKSKELIGLWVAEGFIQQRGNEIMEDVAEDYLEELIGRA</sequence>
<gene>
    <name evidence="5" type="ORF">CKAN_00540100</name>
</gene>
<evidence type="ECO:0000256" key="2">
    <source>
        <dbReference type="ARBA" id="ARBA00022821"/>
    </source>
</evidence>
<comment type="caution">
    <text evidence="5">The sequence shown here is derived from an EMBL/GenBank/DDBJ whole genome shotgun (WGS) entry which is preliminary data.</text>
</comment>
<evidence type="ECO:0000313" key="6">
    <source>
        <dbReference type="Proteomes" id="UP000283530"/>
    </source>
</evidence>
<reference evidence="5 6" key="1">
    <citation type="journal article" date="2019" name="Nat. Plants">
        <title>Stout camphor tree genome fills gaps in understanding of flowering plant genome evolution.</title>
        <authorList>
            <person name="Chaw S.M."/>
            <person name="Liu Y.C."/>
            <person name="Wu Y.W."/>
            <person name="Wang H.Y."/>
            <person name="Lin C.I."/>
            <person name="Wu C.S."/>
            <person name="Ke H.M."/>
            <person name="Chang L.Y."/>
            <person name="Hsu C.Y."/>
            <person name="Yang H.T."/>
            <person name="Sudianto E."/>
            <person name="Hsu M.H."/>
            <person name="Wu K.P."/>
            <person name="Wang L.N."/>
            <person name="Leebens-Mack J.H."/>
            <person name="Tsai I.J."/>
        </authorList>
    </citation>
    <scope>NUCLEOTIDE SEQUENCE [LARGE SCALE GENOMIC DNA]</scope>
    <source>
        <strain evidence="6">cv. Chaw 1501</strain>
        <tissue evidence="5">Young leaves</tissue>
    </source>
</reference>
<dbReference type="GO" id="GO:0098542">
    <property type="term" value="P:defense response to other organism"/>
    <property type="evidence" value="ECO:0007669"/>
    <property type="project" value="TreeGrafter"/>
</dbReference>
<dbReference type="InterPro" id="IPR027417">
    <property type="entry name" value="P-loop_NTPase"/>
</dbReference>
<dbReference type="GO" id="GO:0043531">
    <property type="term" value="F:ADP binding"/>
    <property type="evidence" value="ECO:0007669"/>
    <property type="project" value="InterPro"/>
</dbReference>
<dbReference type="InterPro" id="IPR002182">
    <property type="entry name" value="NB-ARC"/>
</dbReference>
<keyword evidence="6" id="KW-1185">Reference proteome</keyword>
<dbReference type="PANTHER" id="PTHR23155:SF1228">
    <property type="entry name" value="NB-ARC DOMAIN CONTAINING PROTEIN, EXPRESSED"/>
    <property type="match status" value="1"/>
</dbReference>
<dbReference type="Gene3D" id="1.10.10.10">
    <property type="entry name" value="Winged helix-like DNA-binding domain superfamily/Winged helix DNA-binding domain"/>
    <property type="match status" value="1"/>
</dbReference>
<evidence type="ECO:0000313" key="5">
    <source>
        <dbReference type="EMBL" id="RWR76935.1"/>
    </source>
</evidence>
<dbReference type="PANTHER" id="PTHR23155">
    <property type="entry name" value="DISEASE RESISTANCE PROTEIN RP"/>
    <property type="match status" value="1"/>
</dbReference>